<gene>
    <name evidence="2" type="ORF">BTA35_0203240</name>
</gene>
<dbReference type="AlphaFoldDB" id="A0A1T1HF71"/>
<dbReference type="SMART" id="SM00481">
    <property type="entry name" value="POLIIIAc"/>
    <property type="match status" value="1"/>
</dbReference>
<dbReference type="RefSeq" id="WP_077242966.1">
    <property type="nucleotide sequence ID" value="NZ_FXTS01000001.1"/>
</dbReference>
<feature type="domain" description="Polymerase/histidinol phosphatase N-terminal" evidence="1">
    <location>
        <begin position="8"/>
        <end position="73"/>
    </location>
</feature>
<sequence>MNAYWSGFDLHSHSTCSDGRLSPTELVQLASSEGVHTLSLTDHDTVQGIPEARQAALKAGIDLIAGVEISTTWSGCNVHIVGLNLDIDHPVLMAGLKEQQSARRKRAEIIAEKLGALGVEDFLGKAEAKANGAELGRPHFAQVLVDEGVVSTMPEAFKKYLGAGKKGDVKSLWPTVDKAVEWIKAAGGVAVVAHPLHYKMTNMKRRALLKAFKEAGGEAMEVVSGAQQSRDQTNYMAQLAKEYDLAASAGSDFHFQTQWQKPGKMNHLPETVNPVWLLWQNAQNKAE</sequence>
<accession>A0A1T1HF71</accession>
<evidence type="ECO:0000313" key="3">
    <source>
        <dbReference type="Proteomes" id="UP000190064"/>
    </source>
</evidence>
<dbReference type="InterPro" id="IPR003141">
    <property type="entry name" value="Pol/His_phosphatase_N"/>
</dbReference>
<dbReference type="InterPro" id="IPR052018">
    <property type="entry name" value="PHP_domain"/>
</dbReference>
<dbReference type="PANTHER" id="PTHR42924">
    <property type="entry name" value="EXONUCLEASE"/>
    <property type="match status" value="1"/>
</dbReference>
<protein>
    <submittedName>
        <fullName evidence="2">Phosphatase</fullName>
    </submittedName>
</protein>
<reference evidence="2" key="1">
    <citation type="submission" date="2017-02" db="EMBL/GenBank/DDBJ databases">
        <title>Draft Genome Sequence of the Salt Water Bacterium Oceanospirillum linum ATCC 11336.</title>
        <authorList>
            <person name="Trachtenberg A.M."/>
            <person name="Carney J.G."/>
            <person name="Linnane J.D."/>
            <person name="Rheaume B.A."/>
            <person name="Pitts N.L."/>
            <person name="Mykles D.L."/>
            <person name="Maclea K.S."/>
        </authorList>
    </citation>
    <scope>NUCLEOTIDE SEQUENCE [LARGE SCALE GENOMIC DNA]</scope>
    <source>
        <strain evidence="2">ATCC 11336</strain>
    </source>
</reference>
<proteinExistence type="predicted"/>
<evidence type="ECO:0000259" key="1">
    <source>
        <dbReference type="SMART" id="SM00481"/>
    </source>
</evidence>
<dbReference type="STRING" id="966.BTA35_0203240"/>
<dbReference type="CDD" id="cd07438">
    <property type="entry name" value="PHP_HisPPase_AMP"/>
    <property type="match status" value="1"/>
</dbReference>
<dbReference type="Proteomes" id="UP000190064">
    <property type="component" value="Unassembled WGS sequence"/>
</dbReference>
<dbReference type="InterPro" id="IPR016195">
    <property type="entry name" value="Pol/histidinol_Pase-like"/>
</dbReference>
<name>A0A1T1HF71_OCELI</name>
<dbReference type="GO" id="GO:0004534">
    <property type="term" value="F:5'-3' RNA exonuclease activity"/>
    <property type="evidence" value="ECO:0007669"/>
    <property type="project" value="TreeGrafter"/>
</dbReference>
<evidence type="ECO:0000313" key="2">
    <source>
        <dbReference type="EMBL" id="OOV88528.1"/>
    </source>
</evidence>
<dbReference type="SUPFAM" id="SSF89550">
    <property type="entry name" value="PHP domain-like"/>
    <property type="match status" value="1"/>
</dbReference>
<comment type="caution">
    <text evidence="2">The sequence shown here is derived from an EMBL/GenBank/DDBJ whole genome shotgun (WGS) entry which is preliminary data.</text>
</comment>
<dbReference type="Gene3D" id="3.20.20.140">
    <property type="entry name" value="Metal-dependent hydrolases"/>
    <property type="match status" value="1"/>
</dbReference>
<dbReference type="InterPro" id="IPR004013">
    <property type="entry name" value="PHP_dom"/>
</dbReference>
<dbReference type="PANTHER" id="PTHR42924:SF3">
    <property type="entry name" value="POLYMERASE_HISTIDINOL PHOSPHATASE N-TERMINAL DOMAIN-CONTAINING PROTEIN"/>
    <property type="match status" value="1"/>
</dbReference>
<organism evidence="2 3">
    <name type="scientific">Oceanospirillum linum</name>
    <dbReference type="NCBI Taxonomy" id="966"/>
    <lineage>
        <taxon>Bacteria</taxon>
        <taxon>Pseudomonadati</taxon>
        <taxon>Pseudomonadota</taxon>
        <taxon>Gammaproteobacteria</taxon>
        <taxon>Oceanospirillales</taxon>
        <taxon>Oceanospirillaceae</taxon>
        <taxon>Oceanospirillum</taxon>
    </lineage>
</organism>
<dbReference type="Gene3D" id="1.10.150.650">
    <property type="match status" value="1"/>
</dbReference>
<keyword evidence="3" id="KW-1185">Reference proteome</keyword>
<dbReference type="Pfam" id="PF02811">
    <property type="entry name" value="PHP"/>
    <property type="match status" value="1"/>
</dbReference>
<dbReference type="GO" id="GO:0035312">
    <property type="term" value="F:5'-3' DNA exonuclease activity"/>
    <property type="evidence" value="ECO:0007669"/>
    <property type="project" value="TreeGrafter"/>
</dbReference>
<dbReference type="EMBL" id="MTSD02000001">
    <property type="protein sequence ID" value="OOV88528.1"/>
    <property type="molecule type" value="Genomic_DNA"/>
</dbReference>